<dbReference type="OrthoDB" id="6424451at2759"/>
<evidence type="ECO:0000256" key="2">
    <source>
        <dbReference type="SAM" id="SignalP"/>
    </source>
</evidence>
<evidence type="ECO:0000256" key="1">
    <source>
        <dbReference type="ARBA" id="ARBA00009817"/>
    </source>
</evidence>
<feature type="chain" id="PRO_5019044658" evidence="2">
    <location>
        <begin position="19"/>
        <end position="200"/>
    </location>
</feature>
<dbReference type="AlphaFoldDB" id="A0A401PUR0"/>
<protein>
    <submittedName>
        <fullName evidence="3">Uncharacterized protein</fullName>
    </submittedName>
</protein>
<dbReference type="Gene3D" id="3.20.80.10">
    <property type="entry name" value="Regulatory factor, effector binding domain"/>
    <property type="match status" value="1"/>
</dbReference>
<organism evidence="3 4">
    <name type="scientific">Scyliorhinus torazame</name>
    <name type="common">Cloudy catshark</name>
    <name type="synonym">Catulus torazame</name>
    <dbReference type="NCBI Taxonomy" id="75743"/>
    <lineage>
        <taxon>Eukaryota</taxon>
        <taxon>Metazoa</taxon>
        <taxon>Chordata</taxon>
        <taxon>Craniata</taxon>
        <taxon>Vertebrata</taxon>
        <taxon>Chondrichthyes</taxon>
        <taxon>Elasmobranchii</taxon>
        <taxon>Galeomorphii</taxon>
        <taxon>Galeoidea</taxon>
        <taxon>Carcharhiniformes</taxon>
        <taxon>Scyliorhinidae</taxon>
        <taxon>Scyliorhinus</taxon>
    </lineage>
</organism>
<evidence type="ECO:0000313" key="4">
    <source>
        <dbReference type="Proteomes" id="UP000288216"/>
    </source>
</evidence>
<dbReference type="Proteomes" id="UP000288216">
    <property type="component" value="Unassembled WGS sequence"/>
</dbReference>
<dbReference type="PANTHER" id="PTHR11220">
    <property type="entry name" value="HEME-BINDING PROTEIN-RELATED"/>
    <property type="match status" value="1"/>
</dbReference>
<dbReference type="PANTHER" id="PTHR11220:SF72">
    <property type="entry name" value="HEME-BINDING PROTEIN 2-LIKE ISOFORM X2"/>
    <property type="match status" value="1"/>
</dbReference>
<dbReference type="GO" id="GO:0020037">
    <property type="term" value="F:heme binding"/>
    <property type="evidence" value="ECO:0007669"/>
    <property type="project" value="TreeGrafter"/>
</dbReference>
<reference evidence="3 4" key="1">
    <citation type="journal article" date="2018" name="Nat. Ecol. Evol.">
        <title>Shark genomes provide insights into elasmobranch evolution and the origin of vertebrates.</title>
        <authorList>
            <person name="Hara Y"/>
            <person name="Yamaguchi K"/>
            <person name="Onimaru K"/>
            <person name="Kadota M"/>
            <person name="Koyanagi M"/>
            <person name="Keeley SD"/>
            <person name="Tatsumi K"/>
            <person name="Tanaka K"/>
            <person name="Motone F"/>
            <person name="Kageyama Y"/>
            <person name="Nozu R"/>
            <person name="Adachi N"/>
            <person name="Nishimura O"/>
            <person name="Nakagawa R"/>
            <person name="Tanegashima C"/>
            <person name="Kiyatake I"/>
            <person name="Matsumoto R"/>
            <person name="Murakumo K"/>
            <person name="Nishida K"/>
            <person name="Terakita A"/>
            <person name="Kuratani S"/>
            <person name="Sato K"/>
            <person name="Hyodo S Kuraku.S."/>
        </authorList>
    </citation>
    <scope>NUCLEOTIDE SEQUENCE [LARGE SCALE GENOMIC DNA]</scope>
</reference>
<dbReference type="InterPro" id="IPR011256">
    <property type="entry name" value="Reg_factor_effector_dom_sf"/>
</dbReference>
<dbReference type="SUPFAM" id="SSF55136">
    <property type="entry name" value="Probable bacterial effector-binding domain"/>
    <property type="match status" value="1"/>
</dbReference>
<dbReference type="EMBL" id="BFAA01010159">
    <property type="protein sequence ID" value="GCB76874.1"/>
    <property type="molecule type" value="Genomic_DNA"/>
</dbReference>
<comment type="similarity">
    <text evidence="1">Belongs to the HEBP family.</text>
</comment>
<sequence length="200" mass="23140">MLRIFLTVSVLFWNQLAAQNVIEEALKVCEQTDCLKPTEIIKDKSYIEMKVEFHRRVEAEVHAVNFKSAMEIGLKKLFNYSRCGNVAGTIIPVSSPWGVFGYLENDKIQQKFRVFVEIVPEVMNPPEPKDPTVKIVKGPPVWYYTRNFDKKVDEKQIEERVIQLLKDLEQDNQPFNRTFFVIGISNTHGQMGVVFQKTGE</sequence>
<dbReference type="Pfam" id="PF04832">
    <property type="entry name" value="SOUL"/>
    <property type="match status" value="1"/>
</dbReference>
<proteinExistence type="inferred from homology"/>
<evidence type="ECO:0000313" key="3">
    <source>
        <dbReference type="EMBL" id="GCB76874.1"/>
    </source>
</evidence>
<name>A0A401PUR0_SCYTO</name>
<dbReference type="InterPro" id="IPR006917">
    <property type="entry name" value="SOUL_heme-bd"/>
</dbReference>
<comment type="caution">
    <text evidence="3">The sequence shown here is derived from an EMBL/GenBank/DDBJ whole genome shotgun (WGS) entry which is preliminary data.</text>
</comment>
<keyword evidence="2" id="KW-0732">Signal</keyword>
<accession>A0A401PUR0</accession>
<feature type="signal peptide" evidence="2">
    <location>
        <begin position="1"/>
        <end position="18"/>
    </location>
</feature>
<gene>
    <name evidence="3" type="ORF">scyTo_0016617</name>
</gene>
<keyword evidence="4" id="KW-1185">Reference proteome</keyword>